<evidence type="ECO:0000313" key="4">
    <source>
        <dbReference type="EMBL" id="KAK2780566.1"/>
    </source>
</evidence>
<dbReference type="PANTHER" id="PTHR31644">
    <property type="entry name" value="TRANSCRIPTIONAL ACTIVATOR ARO80-RELATED"/>
    <property type="match status" value="1"/>
</dbReference>
<dbReference type="Proteomes" id="UP001281614">
    <property type="component" value="Unassembled WGS sequence"/>
</dbReference>
<reference evidence="4" key="1">
    <citation type="submission" date="2023-02" db="EMBL/GenBank/DDBJ databases">
        <title>Colletotrichum kahawae CIFC_Que2 genome sequencing and assembly.</title>
        <authorList>
            <person name="Baroncelli R."/>
        </authorList>
    </citation>
    <scope>NUCLEOTIDE SEQUENCE</scope>
    <source>
        <strain evidence="4">CIFC_Que2</strain>
    </source>
</reference>
<dbReference type="GO" id="GO:0008270">
    <property type="term" value="F:zinc ion binding"/>
    <property type="evidence" value="ECO:0007669"/>
    <property type="project" value="InterPro"/>
</dbReference>
<proteinExistence type="predicted"/>
<dbReference type="PROSITE" id="PS50048">
    <property type="entry name" value="ZN2_CY6_FUNGAL_2"/>
    <property type="match status" value="1"/>
</dbReference>
<name>A0AAE0DEY3_COLKA</name>
<organism evidence="4 5">
    <name type="scientific">Colletotrichum kahawae</name>
    <name type="common">Coffee berry disease fungus</name>
    <dbReference type="NCBI Taxonomy" id="34407"/>
    <lineage>
        <taxon>Eukaryota</taxon>
        <taxon>Fungi</taxon>
        <taxon>Dikarya</taxon>
        <taxon>Ascomycota</taxon>
        <taxon>Pezizomycotina</taxon>
        <taxon>Sordariomycetes</taxon>
        <taxon>Hypocreomycetidae</taxon>
        <taxon>Glomerellales</taxon>
        <taxon>Glomerellaceae</taxon>
        <taxon>Colletotrichum</taxon>
        <taxon>Colletotrichum gloeosporioides species complex</taxon>
    </lineage>
</organism>
<feature type="domain" description="Zn(2)-C6 fungal-type" evidence="3">
    <location>
        <begin position="22"/>
        <end position="57"/>
    </location>
</feature>
<gene>
    <name evidence="4" type="ORF">CKAH01_00510</name>
</gene>
<keyword evidence="5" id="KW-1185">Reference proteome</keyword>
<feature type="compositionally biased region" description="Polar residues" evidence="2">
    <location>
        <begin position="95"/>
        <end position="105"/>
    </location>
</feature>
<keyword evidence="1" id="KW-0539">Nucleus</keyword>
<dbReference type="GO" id="GO:0000981">
    <property type="term" value="F:DNA-binding transcription factor activity, RNA polymerase II-specific"/>
    <property type="evidence" value="ECO:0007669"/>
    <property type="project" value="InterPro"/>
</dbReference>
<feature type="region of interest" description="Disordered" evidence="2">
    <location>
        <begin position="59"/>
        <end position="108"/>
    </location>
</feature>
<dbReference type="Pfam" id="PF00172">
    <property type="entry name" value="Zn_clus"/>
    <property type="match status" value="1"/>
</dbReference>
<protein>
    <recommendedName>
        <fullName evidence="3">Zn(2)-C6 fungal-type domain-containing protein</fullName>
    </recommendedName>
</protein>
<dbReference type="EMBL" id="VYYT01000001">
    <property type="protein sequence ID" value="KAK2780566.1"/>
    <property type="molecule type" value="Genomic_DNA"/>
</dbReference>
<sequence>MSPAGNNSHQGPPQNYHRAYKACVPCRQRKSRCEISAGWVPGEPCKRCKRQMKDCVFPTDRVTSKSNPRRLPAPSTEEEPTGTAPGTALDPMQAEASQESPLFRSSSRELADDAFQDSSGGQDNGDLGRSVMRTMISSGSDALQFLFDPVRQVSRPAPSITTQSPAGHRVLKGPDETSSVQDVWNACRFVKQGWFSADEAIFYIDA</sequence>
<dbReference type="PROSITE" id="PS00463">
    <property type="entry name" value="ZN2_CY6_FUNGAL_1"/>
    <property type="match status" value="1"/>
</dbReference>
<evidence type="ECO:0000313" key="5">
    <source>
        <dbReference type="Proteomes" id="UP001281614"/>
    </source>
</evidence>
<dbReference type="SUPFAM" id="SSF57701">
    <property type="entry name" value="Zn2/Cys6 DNA-binding domain"/>
    <property type="match status" value="1"/>
</dbReference>
<dbReference type="CDD" id="cd00067">
    <property type="entry name" value="GAL4"/>
    <property type="match status" value="1"/>
</dbReference>
<dbReference type="Gene3D" id="4.10.240.10">
    <property type="entry name" value="Zn(2)-C6 fungal-type DNA-binding domain"/>
    <property type="match status" value="1"/>
</dbReference>
<dbReference type="AlphaFoldDB" id="A0AAE0DEY3"/>
<comment type="caution">
    <text evidence="4">The sequence shown here is derived from an EMBL/GenBank/DDBJ whole genome shotgun (WGS) entry which is preliminary data.</text>
</comment>
<dbReference type="InterPro" id="IPR052780">
    <property type="entry name" value="AAA_Catabolism_Regulators"/>
</dbReference>
<feature type="region of interest" description="Disordered" evidence="2">
    <location>
        <begin position="156"/>
        <end position="175"/>
    </location>
</feature>
<dbReference type="InterPro" id="IPR001138">
    <property type="entry name" value="Zn2Cys6_DnaBD"/>
</dbReference>
<evidence type="ECO:0000259" key="3">
    <source>
        <dbReference type="PROSITE" id="PS50048"/>
    </source>
</evidence>
<evidence type="ECO:0000256" key="1">
    <source>
        <dbReference type="ARBA" id="ARBA00023242"/>
    </source>
</evidence>
<dbReference type="GO" id="GO:0005634">
    <property type="term" value="C:nucleus"/>
    <property type="evidence" value="ECO:0007669"/>
    <property type="project" value="TreeGrafter"/>
</dbReference>
<dbReference type="SMART" id="SM00066">
    <property type="entry name" value="GAL4"/>
    <property type="match status" value="1"/>
</dbReference>
<evidence type="ECO:0000256" key="2">
    <source>
        <dbReference type="SAM" id="MobiDB-lite"/>
    </source>
</evidence>
<accession>A0AAE0DEY3</accession>
<dbReference type="InterPro" id="IPR036864">
    <property type="entry name" value="Zn2-C6_fun-type_DNA-bd_sf"/>
</dbReference>